<gene>
    <name evidence="2" type="ORF">ACFOYY_40790</name>
</gene>
<reference evidence="3" key="1">
    <citation type="journal article" date="2019" name="Int. J. Syst. Evol. Microbiol.">
        <title>The Global Catalogue of Microorganisms (GCM) 10K type strain sequencing project: providing services to taxonomists for standard genome sequencing and annotation.</title>
        <authorList>
            <consortium name="The Broad Institute Genomics Platform"/>
            <consortium name="The Broad Institute Genome Sequencing Center for Infectious Disease"/>
            <person name="Wu L."/>
            <person name="Ma J."/>
        </authorList>
    </citation>
    <scope>NUCLEOTIDE SEQUENCE [LARGE SCALE GENOMIC DNA]</scope>
    <source>
        <strain evidence="3">TBRC 7912</strain>
    </source>
</reference>
<accession>A0ABV8FH19</accession>
<evidence type="ECO:0000256" key="1">
    <source>
        <dbReference type="SAM" id="MobiDB-lite"/>
    </source>
</evidence>
<comment type="caution">
    <text evidence="2">The sequence shown here is derived from an EMBL/GenBank/DDBJ whole genome shotgun (WGS) entry which is preliminary data.</text>
</comment>
<dbReference type="EMBL" id="JBHSBC010000058">
    <property type="protein sequence ID" value="MFC3986527.1"/>
    <property type="molecule type" value="Genomic_DNA"/>
</dbReference>
<evidence type="ECO:0000313" key="2">
    <source>
        <dbReference type="EMBL" id="MFC3986527.1"/>
    </source>
</evidence>
<feature type="compositionally biased region" description="Polar residues" evidence="1">
    <location>
        <begin position="34"/>
        <end position="56"/>
    </location>
</feature>
<sequence length="85" mass="8744">MITVEVPVGNGTGHLTSDFNKVKPNGGYGPRSGAPSSVSVQRQGSNAFQATATDGTTRFAPSAGPAVPKVAEKGRRGPGVRRRTH</sequence>
<name>A0ABV8FH19_9ACTN</name>
<feature type="compositionally biased region" description="Basic residues" evidence="1">
    <location>
        <begin position="76"/>
        <end position="85"/>
    </location>
</feature>
<protein>
    <submittedName>
        <fullName evidence="2">Uncharacterized protein</fullName>
    </submittedName>
</protein>
<organism evidence="2 3">
    <name type="scientific">Streptosporangium jomthongense</name>
    <dbReference type="NCBI Taxonomy" id="1193683"/>
    <lineage>
        <taxon>Bacteria</taxon>
        <taxon>Bacillati</taxon>
        <taxon>Actinomycetota</taxon>
        <taxon>Actinomycetes</taxon>
        <taxon>Streptosporangiales</taxon>
        <taxon>Streptosporangiaceae</taxon>
        <taxon>Streptosporangium</taxon>
    </lineage>
</organism>
<proteinExistence type="predicted"/>
<dbReference type="Proteomes" id="UP001595698">
    <property type="component" value="Unassembled WGS sequence"/>
</dbReference>
<feature type="region of interest" description="Disordered" evidence="1">
    <location>
        <begin position="1"/>
        <end position="85"/>
    </location>
</feature>
<evidence type="ECO:0000313" key="3">
    <source>
        <dbReference type="Proteomes" id="UP001595698"/>
    </source>
</evidence>
<keyword evidence="3" id="KW-1185">Reference proteome</keyword>
<dbReference type="RefSeq" id="WP_386196831.1">
    <property type="nucleotide sequence ID" value="NZ_JBHSBC010000058.1"/>
</dbReference>